<dbReference type="GO" id="GO:0016887">
    <property type="term" value="F:ATP hydrolysis activity"/>
    <property type="evidence" value="ECO:0007669"/>
    <property type="project" value="InterPro"/>
</dbReference>
<dbReference type="InterPro" id="IPR039421">
    <property type="entry name" value="Type_1_exporter"/>
</dbReference>
<dbReference type="SMART" id="SM00382">
    <property type="entry name" value="AAA"/>
    <property type="match status" value="1"/>
</dbReference>
<evidence type="ECO:0000256" key="9">
    <source>
        <dbReference type="ARBA" id="ARBA00023136"/>
    </source>
</evidence>
<dbReference type="PROSITE" id="PS00211">
    <property type="entry name" value="ABC_TRANSPORTER_1"/>
    <property type="match status" value="1"/>
</dbReference>
<dbReference type="STRING" id="1048205.AB852_16375"/>
<comment type="similarity">
    <text evidence="10">Belongs to the ABC transporter superfamily. Siderophore-Fe(3+) uptake transporter (SIUT) (TC 3.A.1.21) family.</text>
</comment>
<proteinExistence type="inferred from homology"/>
<dbReference type="InterPro" id="IPR011527">
    <property type="entry name" value="ABC1_TM_dom"/>
</dbReference>
<dbReference type="PANTHER" id="PTHR24221:SF654">
    <property type="entry name" value="ATP-BINDING CASSETTE SUB-FAMILY B MEMBER 6"/>
    <property type="match status" value="1"/>
</dbReference>
<dbReference type="SUPFAM" id="SSF52540">
    <property type="entry name" value="P-loop containing nucleoside triphosphate hydrolases"/>
    <property type="match status" value="1"/>
</dbReference>
<keyword evidence="3" id="KW-1003">Cell membrane</keyword>
<evidence type="ECO:0000256" key="10">
    <source>
        <dbReference type="ARBA" id="ARBA00023455"/>
    </source>
</evidence>
<feature type="transmembrane region" description="Helical" evidence="11">
    <location>
        <begin position="243"/>
        <end position="264"/>
    </location>
</feature>
<keyword evidence="8 11" id="KW-1133">Transmembrane helix</keyword>
<dbReference type="FunFam" id="3.40.50.300:FF:000221">
    <property type="entry name" value="Multidrug ABC transporter ATP-binding protein"/>
    <property type="match status" value="1"/>
</dbReference>
<gene>
    <name evidence="14" type="ORF">AB852_16375</name>
</gene>
<feature type="transmembrane region" description="Helical" evidence="11">
    <location>
        <begin position="21"/>
        <end position="42"/>
    </location>
</feature>
<keyword evidence="15" id="KW-1185">Reference proteome</keyword>
<dbReference type="PROSITE" id="PS50929">
    <property type="entry name" value="ABC_TM1F"/>
    <property type="match status" value="1"/>
</dbReference>
<dbReference type="RefSeq" id="WP_073788867.1">
    <property type="nucleotide sequence ID" value="NZ_CP108638.1"/>
</dbReference>
<dbReference type="GO" id="GO:0005886">
    <property type="term" value="C:plasma membrane"/>
    <property type="evidence" value="ECO:0007669"/>
    <property type="project" value="UniProtKB-SubCell"/>
</dbReference>
<evidence type="ECO:0000256" key="5">
    <source>
        <dbReference type="ARBA" id="ARBA00022692"/>
    </source>
</evidence>
<evidence type="ECO:0000313" key="14">
    <source>
        <dbReference type="EMBL" id="OKH94179.1"/>
    </source>
</evidence>
<evidence type="ECO:0000256" key="3">
    <source>
        <dbReference type="ARBA" id="ARBA00022475"/>
    </source>
</evidence>
<accession>A0A1Q4V8U6</accession>
<dbReference type="EMBL" id="LFBV01000003">
    <property type="protein sequence ID" value="OKH94179.1"/>
    <property type="molecule type" value="Genomic_DNA"/>
</dbReference>
<keyword evidence="7" id="KW-0067">ATP-binding</keyword>
<dbReference type="InterPro" id="IPR036640">
    <property type="entry name" value="ABC1_TM_sf"/>
</dbReference>
<feature type="domain" description="ABC transmembrane type-1" evidence="13">
    <location>
        <begin position="21"/>
        <end position="299"/>
    </location>
</feature>
<evidence type="ECO:0000313" key="15">
    <source>
        <dbReference type="Proteomes" id="UP000186455"/>
    </source>
</evidence>
<keyword evidence="2" id="KW-0813">Transport</keyword>
<evidence type="ECO:0000256" key="1">
    <source>
        <dbReference type="ARBA" id="ARBA00004429"/>
    </source>
</evidence>
<dbReference type="AlphaFoldDB" id="A0A1Q4V8U6"/>
<dbReference type="Pfam" id="PF00664">
    <property type="entry name" value="ABC_membrane"/>
    <property type="match status" value="1"/>
</dbReference>
<dbReference type="InterPro" id="IPR017871">
    <property type="entry name" value="ABC_transporter-like_CS"/>
</dbReference>
<dbReference type="Gene3D" id="3.40.50.300">
    <property type="entry name" value="P-loop containing nucleotide triphosphate hydrolases"/>
    <property type="match status" value="1"/>
</dbReference>
<name>A0A1Q4V8U6_9ACTN</name>
<dbReference type="Pfam" id="PF00005">
    <property type="entry name" value="ABC_tran"/>
    <property type="match status" value="1"/>
</dbReference>
<keyword evidence="4" id="KW-0997">Cell inner membrane</keyword>
<evidence type="ECO:0000256" key="11">
    <source>
        <dbReference type="SAM" id="Phobius"/>
    </source>
</evidence>
<dbReference type="PANTHER" id="PTHR24221">
    <property type="entry name" value="ATP-BINDING CASSETTE SUB-FAMILY B"/>
    <property type="match status" value="1"/>
</dbReference>
<keyword evidence="9 11" id="KW-0472">Membrane</keyword>
<dbReference type="GO" id="GO:0005524">
    <property type="term" value="F:ATP binding"/>
    <property type="evidence" value="ECO:0007669"/>
    <property type="project" value="UniProtKB-KW"/>
</dbReference>
<dbReference type="Proteomes" id="UP000186455">
    <property type="component" value="Unassembled WGS sequence"/>
</dbReference>
<reference evidence="14 15" key="1">
    <citation type="submission" date="2015-06" db="EMBL/GenBank/DDBJ databases">
        <title>Cloning and characterization of the uncialamcin biosynthetic gene cluster.</title>
        <authorList>
            <person name="Yan X."/>
            <person name="Huang T."/>
            <person name="Ge H."/>
            <person name="Shen B."/>
        </authorList>
    </citation>
    <scope>NUCLEOTIDE SEQUENCE [LARGE SCALE GENOMIC DNA]</scope>
    <source>
        <strain evidence="14 15">DCA2648</strain>
    </source>
</reference>
<evidence type="ECO:0000256" key="4">
    <source>
        <dbReference type="ARBA" id="ARBA00022519"/>
    </source>
</evidence>
<evidence type="ECO:0000256" key="8">
    <source>
        <dbReference type="ARBA" id="ARBA00022989"/>
    </source>
</evidence>
<dbReference type="Gene3D" id="1.20.1560.10">
    <property type="entry name" value="ABC transporter type 1, transmembrane domain"/>
    <property type="match status" value="1"/>
</dbReference>
<feature type="domain" description="ABC transporter" evidence="12">
    <location>
        <begin position="331"/>
        <end position="565"/>
    </location>
</feature>
<dbReference type="InterPro" id="IPR003593">
    <property type="entry name" value="AAA+_ATPase"/>
</dbReference>
<sequence>MIRKLFQVAGPESRGPMTAQFVALIVYSVLQGAAFVLVVPLLGSLLGDDPGDAWPWAAALTVVALATAVAHYLQQMIGFQVALAVSHRLYHRLGDHVSTLPLGWFSGEQVGRLGQLASRGVPQVRGLLAHLLQPLLSAVLTPLTVIVAMVFYDWRLAVATAAGVPVMYLAYRWAVGATARADEAVDAAAAAANERVVEYVRAQPVLRTTGGGARGRALLERSLTEQDAAARAQTARTAPGRTAFSAVVLLAVASVIVTGAALGLRGGADIAELVATLVLVVRFAEPVSGMAELGAGLRAASGALDRIDAVLSTAPLPEPTTPGPGPADSSVTLRDVRFGYDDGVPVLDGVTLELPARTTTAVVGPSGSGKTSLIRLLARFWDTGTGAVLLGGVDVRDLTGEQLRTQVSLVFQDVYLFDATIRENIAVGRPDADDARIAEAARLAGVDEIVARLPQGWDTPVGEGGTALSGGERQRVSLARALLKDAPVLLLDEATSSLDPANEAAVQHTLDALTGRRTLVVVAHRLQTVVRADRIVFLDGGRITESGTHEELLALGGRYADFWRERGSAQGWQLARQVTR</sequence>
<evidence type="ECO:0000256" key="2">
    <source>
        <dbReference type="ARBA" id="ARBA00022448"/>
    </source>
</evidence>
<dbReference type="InterPro" id="IPR027417">
    <property type="entry name" value="P-loop_NTPase"/>
</dbReference>
<keyword evidence="6" id="KW-0547">Nucleotide-binding</keyword>
<feature type="transmembrane region" description="Helical" evidence="11">
    <location>
        <begin position="54"/>
        <end position="73"/>
    </location>
</feature>
<evidence type="ECO:0000259" key="12">
    <source>
        <dbReference type="PROSITE" id="PS50893"/>
    </source>
</evidence>
<dbReference type="GO" id="GO:0140359">
    <property type="term" value="F:ABC-type transporter activity"/>
    <property type="evidence" value="ECO:0007669"/>
    <property type="project" value="InterPro"/>
</dbReference>
<protein>
    <submittedName>
        <fullName evidence="14">ABC transporter</fullName>
    </submittedName>
</protein>
<dbReference type="GO" id="GO:0034040">
    <property type="term" value="F:ATPase-coupled lipid transmembrane transporter activity"/>
    <property type="evidence" value="ECO:0007669"/>
    <property type="project" value="TreeGrafter"/>
</dbReference>
<comment type="subcellular location">
    <subcellularLocation>
        <location evidence="1">Cell inner membrane</location>
        <topology evidence="1">Multi-pass membrane protein</topology>
    </subcellularLocation>
</comment>
<dbReference type="SUPFAM" id="SSF90123">
    <property type="entry name" value="ABC transporter transmembrane region"/>
    <property type="match status" value="1"/>
</dbReference>
<evidence type="ECO:0000256" key="6">
    <source>
        <dbReference type="ARBA" id="ARBA00022741"/>
    </source>
</evidence>
<organism evidence="14 15">
    <name type="scientific">Streptomyces uncialis</name>
    <dbReference type="NCBI Taxonomy" id="1048205"/>
    <lineage>
        <taxon>Bacteria</taxon>
        <taxon>Bacillati</taxon>
        <taxon>Actinomycetota</taxon>
        <taxon>Actinomycetes</taxon>
        <taxon>Kitasatosporales</taxon>
        <taxon>Streptomycetaceae</taxon>
        <taxon>Streptomyces</taxon>
    </lineage>
</organism>
<feature type="transmembrane region" description="Helical" evidence="11">
    <location>
        <begin position="154"/>
        <end position="171"/>
    </location>
</feature>
<keyword evidence="5 11" id="KW-0812">Transmembrane</keyword>
<dbReference type="InterPro" id="IPR003439">
    <property type="entry name" value="ABC_transporter-like_ATP-bd"/>
</dbReference>
<dbReference type="PROSITE" id="PS50893">
    <property type="entry name" value="ABC_TRANSPORTER_2"/>
    <property type="match status" value="1"/>
</dbReference>
<feature type="transmembrane region" description="Helical" evidence="11">
    <location>
        <begin position="127"/>
        <end position="148"/>
    </location>
</feature>
<evidence type="ECO:0000256" key="7">
    <source>
        <dbReference type="ARBA" id="ARBA00022840"/>
    </source>
</evidence>
<comment type="caution">
    <text evidence="14">The sequence shown here is derived from an EMBL/GenBank/DDBJ whole genome shotgun (WGS) entry which is preliminary data.</text>
</comment>
<evidence type="ECO:0000259" key="13">
    <source>
        <dbReference type="PROSITE" id="PS50929"/>
    </source>
</evidence>